<evidence type="ECO:0000256" key="3">
    <source>
        <dbReference type="ARBA" id="ARBA00022964"/>
    </source>
</evidence>
<comment type="caution">
    <text evidence="7">The sequence shown here is derived from an EMBL/GenBank/DDBJ whole genome shotgun (WGS) entry which is preliminary data.</text>
</comment>
<protein>
    <submittedName>
        <fullName evidence="7">TauD/TfdA family dioxygenase</fullName>
    </submittedName>
</protein>
<reference evidence="8" key="1">
    <citation type="journal article" date="2019" name="Int. J. Syst. Evol. Microbiol.">
        <title>The Global Catalogue of Microorganisms (GCM) 10K type strain sequencing project: providing services to taxonomists for standard genome sequencing and annotation.</title>
        <authorList>
            <consortium name="The Broad Institute Genomics Platform"/>
            <consortium name="The Broad Institute Genome Sequencing Center for Infectious Disease"/>
            <person name="Wu L."/>
            <person name="Ma J."/>
        </authorList>
    </citation>
    <scope>NUCLEOTIDE SEQUENCE [LARGE SCALE GENOMIC DNA]</scope>
    <source>
        <strain evidence="8">JCM 17666</strain>
    </source>
</reference>
<evidence type="ECO:0000256" key="1">
    <source>
        <dbReference type="ARBA" id="ARBA00005896"/>
    </source>
</evidence>
<comment type="similarity">
    <text evidence="1">Belongs to the TfdA dioxygenase family.</text>
</comment>
<organism evidence="7 8">
    <name type="scientific">Pigmentiphaga soli</name>
    <dbReference type="NCBI Taxonomy" id="1007095"/>
    <lineage>
        <taxon>Bacteria</taxon>
        <taxon>Pseudomonadati</taxon>
        <taxon>Pseudomonadota</taxon>
        <taxon>Betaproteobacteria</taxon>
        <taxon>Burkholderiales</taxon>
        <taxon>Alcaligenaceae</taxon>
        <taxon>Pigmentiphaga</taxon>
    </lineage>
</organism>
<evidence type="ECO:0000259" key="6">
    <source>
        <dbReference type="Pfam" id="PF02668"/>
    </source>
</evidence>
<name>A0ABP8HQX5_9BURK</name>
<dbReference type="Gene3D" id="3.60.130.10">
    <property type="entry name" value="Clavaminate synthase-like"/>
    <property type="match status" value="1"/>
</dbReference>
<proteinExistence type="inferred from homology"/>
<dbReference type="InterPro" id="IPR042098">
    <property type="entry name" value="TauD-like_sf"/>
</dbReference>
<dbReference type="Pfam" id="PF02668">
    <property type="entry name" value="TauD"/>
    <property type="match status" value="1"/>
</dbReference>
<keyword evidence="3 7" id="KW-0223">Dioxygenase</keyword>
<keyword evidence="5" id="KW-0408">Iron</keyword>
<keyword evidence="2" id="KW-0479">Metal-binding</keyword>
<dbReference type="InterPro" id="IPR051178">
    <property type="entry name" value="TfdA_dioxygenase"/>
</dbReference>
<evidence type="ECO:0000256" key="4">
    <source>
        <dbReference type="ARBA" id="ARBA00023002"/>
    </source>
</evidence>
<dbReference type="Proteomes" id="UP001501671">
    <property type="component" value="Unassembled WGS sequence"/>
</dbReference>
<keyword evidence="4" id="KW-0560">Oxidoreductase</keyword>
<evidence type="ECO:0000256" key="2">
    <source>
        <dbReference type="ARBA" id="ARBA00022723"/>
    </source>
</evidence>
<evidence type="ECO:0000313" key="8">
    <source>
        <dbReference type="Proteomes" id="UP001501671"/>
    </source>
</evidence>
<dbReference type="InterPro" id="IPR003819">
    <property type="entry name" value="TauD/TfdA-like"/>
</dbReference>
<evidence type="ECO:0000256" key="5">
    <source>
        <dbReference type="ARBA" id="ARBA00023004"/>
    </source>
</evidence>
<dbReference type="PANTHER" id="PTHR43779">
    <property type="entry name" value="DIOXYGENASE RV0097-RELATED"/>
    <property type="match status" value="1"/>
</dbReference>
<evidence type="ECO:0000313" key="7">
    <source>
        <dbReference type="EMBL" id="GAA4342960.1"/>
    </source>
</evidence>
<keyword evidence="8" id="KW-1185">Reference proteome</keyword>
<dbReference type="EMBL" id="BAABFO010000036">
    <property type="protein sequence ID" value="GAA4342960.1"/>
    <property type="molecule type" value="Genomic_DNA"/>
</dbReference>
<dbReference type="GO" id="GO:0051213">
    <property type="term" value="F:dioxygenase activity"/>
    <property type="evidence" value="ECO:0007669"/>
    <property type="project" value="UniProtKB-KW"/>
</dbReference>
<gene>
    <name evidence="7" type="ORF">GCM10023144_45440</name>
</gene>
<dbReference type="PANTHER" id="PTHR43779:SF3">
    <property type="entry name" value="(3R)-3-[(CARBOXYMETHYL)AMINO]FATTY ACID OXYGENASE_DECARBOXYLASE"/>
    <property type="match status" value="1"/>
</dbReference>
<dbReference type="RefSeq" id="WP_345252230.1">
    <property type="nucleotide sequence ID" value="NZ_BAABFO010000036.1"/>
</dbReference>
<accession>A0ABP8HQX5</accession>
<feature type="domain" description="TauD/TfdA-like" evidence="6">
    <location>
        <begin position="22"/>
        <end position="298"/>
    </location>
</feature>
<dbReference type="SUPFAM" id="SSF51197">
    <property type="entry name" value="Clavaminate synthase-like"/>
    <property type="match status" value="1"/>
</dbReference>
<sequence>MSTAIASSAAREHAPWEDVFSVTPLTPVFGGRVEGIDLTGPLSPHTIAAIDAAMDEYAVLVFPGQRFDDETQFAFGGRFGKIEGVSTAVDQERLRLANKQINDISNVGRDGKLLPAGDRRRMYNLGNLLWHSDSSFKAVPARYSMLHARVVPPEGGETEFADMRAAWDALPEKTKLKIRDLVCDHSVIYSRQQLGFEAFSPEEAERSKPMPQRLVRQHETSGRISLFLSAHIGTIHGWPRPEALALIRELTEFATQPRFVYTHRWSVGDLVIWDNRSTMHRGRPYEDQVHPRELRRVTIEGVASTLDQPVKFD</sequence>